<protein>
    <recommendedName>
        <fullName evidence="4">Alpha/beta hydrolase</fullName>
    </recommendedName>
</protein>
<feature type="signal peptide" evidence="1">
    <location>
        <begin position="1"/>
        <end position="38"/>
    </location>
</feature>
<feature type="chain" id="PRO_5016137851" description="Alpha/beta hydrolase" evidence="1">
    <location>
        <begin position="39"/>
        <end position="206"/>
    </location>
</feature>
<gene>
    <name evidence="2" type="ORF">DI549_18995</name>
</gene>
<accession>A0A2W5QMH6</accession>
<dbReference type="Proteomes" id="UP000248887">
    <property type="component" value="Unassembled WGS sequence"/>
</dbReference>
<evidence type="ECO:0000256" key="1">
    <source>
        <dbReference type="SAM" id="SignalP"/>
    </source>
</evidence>
<comment type="caution">
    <text evidence="2">The sequence shown here is derived from an EMBL/GenBank/DDBJ whole genome shotgun (WGS) entry which is preliminary data.</text>
</comment>
<dbReference type="Gene3D" id="3.40.50.1820">
    <property type="entry name" value="alpha/beta hydrolase"/>
    <property type="match status" value="1"/>
</dbReference>
<organism evidence="2 3">
    <name type="scientific">Ancylobacter novellus</name>
    <name type="common">Thiobacillus novellus</name>
    <dbReference type="NCBI Taxonomy" id="921"/>
    <lineage>
        <taxon>Bacteria</taxon>
        <taxon>Pseudomonadati</taxon>
        <taxon>Pseudomonadota</taxon>
        <taxon>Alphaproteobacteria</taxon>
        <taxon>Hyphomicrobiales</taxon>
        <taxon>Xanthobacteraceae</taxon>
        <taxon>Ancylobacter</taxon>
    </lineage>
</organism>
<dbReference type="InterPro" id="IPR029058">
    <property type="entry name" value="AB_hydrolase_fold"/>
</dbReference>
<dbReference type="SUPFAM" id="SSF53474">
    <property type="entry name" value="alpha/beta-Hydrolases"/>
    <property type="match status" value="1"/>
</dbReference>
<proteinExistence type="predicted"/>
<reference evidence="2 3" key="1">
    <citation type="submission" date="2017-08" db="EMBL/GenBank/DDBJ databases">
        <title>Infants hospitalized years apart are colonized by the same room-sourced microbial strains.</title>
        <authorList>
            <person name="Brooks B."/>
            <person name="Olm M.R."/>
            <person name="Firek B.A."/>
            <person name="Baker R."/>
            <person name="Thomas B.C."/>
            <person name="Morowitz M.J."/>
            <person name="Banfield J.F."/>
        </authorList>
    </citation>
    <scope>NUCLEOTIDE SEQUENCE [LARGE SCALE GENOMIC DNA]</scope>
    <source>
        <strain evidence="2">S2_005_001_R2_27</strain>
    </source>
</reference>
<sequence>MRPATFRSATPAGRAHTAVLAVLAALGAALLWTAPAAAQEPGTRPAGPSILLLNGLGVSTLNAGIGLNPLARRLWQDGYEVTVDSHTMVRSAGMAPDVIIGHSMGGVAALRYAARLVAGGAPEPVVITIDAAPAAPPCPVRRCYAIRGAGFAPVPGAVNITARALGARASSHLRLPTDPAVETYIMERAVGGPPAAVLSSGFFAYD</sequence>
<name>A0A2W5QMH6_ANCNO</name>
<evidence type="ECO:0000313" key="3">
    <source>
        <dbReference type="Proteomes" id="UP000248887"/>
    </source>
</evidence>
<keyword evidence="1" id="KW-0732">Signal</keyword>
<evidence type="ECO:0008006" key="4">
    <source>
        <dbReference type="Google" id="ProtNLM"/>
    </source>
</evidence>
<dbReference type="EMBL" id="QFQD01000077">
    <property type="protein sequence ID" value="PZQ79801.1"/>
    <property type="molecule type" value="Genomic_DNA"/>
</dbReference>
<evidence type="ECO:0000313" key="2">
    <source>
        <dbReference type="EMBL" id="PZQ79801.1"/>
    </source>
</evidence>
<dbReference type="AlphaFoldDB" id="A0A2W5QMH6"/>